<dbReference type="PANTHER" id="PTHR11709:SF518">
    <property type="entry name" value="MULTICOPPER OXIDASE"/>
    <property type="match status" value="1"/>
</dbReference>
<dbReference type="InterPro" id="IPR008972">
    <property type="entry name" value="Cupredoxin"/>
</dbReference>
<gene>
    <name evidence="6" type="ORF">Pse7429DRAFT_0608</name>
</gene>
<accession>L8N615</accession>
<protein>
    <submittedName>
        <fullName evidence="6">Multicopper oxidase type 3</fullName>
    </submittedName>
</protein>
<dbReference type="Pfam" id="PF07731">
    <property type="entry name" value="Cu-oxidase_2"/>
    <property type="match status" value="1"/>
</dbReference>
<evidence type="ECO:0000256" key="1">
    <source>
        <dbReference type="ARBA" id="ARBA00022723"/>
    </source>
</evidence>
<dbReference type="Pfam" id="PF07732">
    <property type="entry name" value="Cu-oxidase_3"/>
    <property type="match status" value="1"/>
</dbReference>
<dbReference type="InterPro" id="IPR002355">
    <property type="entry name" value="Cu_oxidase_Cu_BS"/>
</dbReference>
<dbReference type="InterPro" id="IPR011707">
    <property type="entry name" value="Cu-oxidase-like_N"/>
</dbReference>
<evidence type="ECO:0000313" key="7">
    <source>
        <dbReference type="Proteomes" id="UP000011201"/>
    </source>
</evidence>
<dbReference type="Gene3D" id="2.60.40.420">
    <property type="entry name" value="Cupredoxins - blue copper proteins"/>
    <property type="match status" value="3"/>
</dbReference>
<dbReference type="Proteomes" id="UP000011201">
    <property type="component" value="Unassembled WGS sequence"/>
</dbReference>
<comment type="caution">
    <text evidence="6">The sequence shown here is derived from an EMBL/GenBank/DDBJ whole genome shotgun (WGS) entry which is preliminary data.</text>
</comment>
<keyword evidence="1" id="KW-0479">Metal-binding</keyword>
<dbReference type="PROSITE" id="PS00079">
    <property type="entry name" value="MULTICOPPER_OXIDASE1"/>
    <property type="match status" value="1"/>
</dbReference>
<dbReference type="SUPFAM" id="SSF49503">
    <property type="entry name" value="Cupredoxins"/>
    <property type="match status" value="2"/>
</dbReference>
<proteinExistence type="predicted"/>
<name>L8N615_9CYAN</name>
<feature type="chain" id="PRO_5003995170" evidence="3">
    <location>
        <begin position="31"/>
        <end position="559"/>
    </location>
</feature>
<evidence type="ECO:0000259" key="5">
    <source>
        <dbReference type="Pfam" id="PF07732"/>
    </source>
</evidence>
<dbReference type="CDD" id="cd13853">
    <property type="entry name" value="CuRO_1_Tth-MCO_like"/>
    <property type="match status" value="1"/>
</dbReference>
<dbReference type="InterPro" id="IPR045087">
    <property type="entry name" value="Cu-oxidase_fam"/>
</dbReference>
<dbReference type="PATRIC" id="fig|927668.3.peg.1387"/>
<dbReference type="AlphaFoldDB" id="L8N615"/>
<dbReference type="PROSITE" id="PS00080">
    <property type="entry name" value="MULTICOPPER_OXIDASE2"/>
    <property type="match status" value="1"/>
</dbReference>
<sequence precursor="true">MMKKCICLLISILAICAFVLQPMFIPSALAQSQSTGKTGCEKETIDIEKYGGKPFQNPEEIRSKNGLLETAIEVRYAQNQIAACSVNLRSYNGKLVGPTLRVKPEDTIKVKLINNLPPESNPQTNQNNNLPRAFNTTNFHTHGLHVSPEGISDNVLREMPPQEHLGDAPPKYPIEIALPDHHPGGTYWYHSHLHGSTALQVSSGMAGALIVEGGLDYIPEIAAAKEKIFVFQQITYDEQGTIENYNDLTPTGWTNSKRYTTINGQIVPKIEMRPGEVQRWRFIHAGVGESLNLHLTQVSDNRPISLREIALDGIPLGRMDNWNREALELEPGYRSDVLVKSKLLKNGQRSQEYVLVDSPSSPQKSLKGAGETGSILAKVVVKGLPVKMALPRADQLAKVAMQEQPSDIVTTDGEQKVEFSLIACSASDCKQKFNFEINGQEFSHDSERTLTLGKAEEWNLTTSDASLAPSHPFHIHVNPFLHQRSNPQGKLEKVWRDTLLVTQGHPEKIWTRYSDFVGKFVLHCHILDHEDQGMMQLVNIVREKPNNTISQMENNHAIY</sequence>
<feature type="domain" description="Plastocyanin-like" evidence="4">
    <location>
        <begin position="433"/>
        <end position="538"/>
    </location>
</feature>
<evidence type="ECO:0000259" key="4">
    <source>
        <dbReference type="Pfam" id="PF07731"/>
    </source>
</evidence>
<dbReference type="GO" id="GO:0016491">
    <property type="term" value="F:oxidoreductase activity"/>
    <property type="evidence" value="ECO:0007669"/>
    <property type="project" value="UniProtKB-KW"/>
</dbReference>
<keyword evidence="3" id="KW-0732">Signal</keyword>
<feature type="domain" description="Plastocyanin-like" evidence="5">
    <location>
        <begin position="86"/>
        <end position="212"/>
    </location>
</feature>
<keyword evidence="7" id="KW-1185">Reference proteome</keyword>
<organism evidence="6 7">
    <name type="scientific">Pseudanabaena biceps PCC 7429</name>
    <dbReference type="NCBI Taxonomy" id="927668"/>
    <lineage>
        <taxon>Bacteria</taxon>
        <taxon>Bacillati</taxon>
        <taxon>Cyanobacteriota</taxon>
        <taxon>Cyanophyceae</taxon>
        <taxon>Pseudanabaenales</taxon>
        <taxon>Pseudanabaenaceae</taxon>
        <taxon>Pseudanabaena</taxon>
    </lineage>
</organism>
<feature type="signal peptide" evidence="3">
    <location>
        <begin position="1"/>
        <end position="30"/>
    </location>
</feature>
<dbReference type="EMBL" id="ALWB01000033">
    <property type="protein sequence ID" value="ELS33668.1"/>
    <property type="molecule type" value="Genomic_DNA"/>
</dbReference>
<dbReference type="CDD" id="cd13900">
    <property type="entry name" value="CuRO_3_Tth-MCO_like"/>
    <property type="match status" value="1"/>
</dbReference>
<evidence type="ECO:0000313" key="6">
    <source>
        <dbReference type="EMBL" id="ELS33668.1"/>
    </source>
</evidence>
<keyword evidence="2" id="KW-0560">Oxidoreductase</keyword>
<dbReference type="InterPro" id="IPR011706">
    <property type="entry name" value="Cu-oxidase_C"/>
</dbReference>
<evidence type="ECO:0000256" key="3">
    <source>
        <dbReference type="SAM" id="SignalP"/>
    </source>
</evidence>
<reference evidence="6 7" key="1">
    <citation type="journal article" date="2013" name="Proc. Natl. Acad. Sci. U.S.A.">
        <title>Improving the coverage of the cyanobacterial phylum using diversity-driven genome sequencing.</title>
        <authorList>
            <person name="Shih P.M."/>
            <person name="Wu D."/>
            <person name="Latifi A."/>
            <person name="Axen S.D."/>
            <person name="Fewer D.P."/>
            <person name="Talla E."/>
            <person name="Calteau A."/>
            <person name="Cai F."/>
            <person name="Tandeau de Marsac N."/>
            <person name="Rippka R."/>
            <person name="Herdman M."/>
            <person name="Sivonen K."/>
            <person name="Coursin T."/>
            <person name="Laurent T."/>
            <person name="Goodwin L."/>
            <person name="Nolan M."/>
            <person name="Davenport K.W."/>
            <person name="Han C.S."/>
            <person name="Rubin E.M."/>
            <person name="Eisen J.A."/>
            <person name="Woyke T."/>
            <person name="Gugger M."/>
            <person name="Kerfeld C.A."/>
        </authorList>
    </citation>
    <scope>NUCLEOTIDE SEQUENCE [LARGE SCALE GENOMIC DNA]</scope>
    <source>
        <strain evidence="6 7">PCC 7429</strain>
    </source>
</reference>
<evidence type="ECO:0000256" key="2">
    <source>
        <dbReference type="ARBA" id="ARBA00023002"/>
    </source>
</evidence>
<dbReference type="InterPro" id="IPR033138">
    <property type="entry name" value="Cu_oxidase_CS"/>
</dbReference>
<dbReference type="GO" id="GO:0005507">
    <property type="term" value="F:copper ion binding"/>
    <property type="evidence" value="ECO:0007669"/>
    <property type="project" value="InterPro"/>
</dbReference>
<dbReference type="PANTHER" id="PTHR11709">
    <property type="entry name" value="MULTI-COPPER OXIDASE"/>
    <property type="match status" value="1"/>
</dbReference>
<dbReference type="OrthoDB" id="9757546at2"/>